<evidence type="ECO:0000313" key="3">
    <source>
        <dbReference type="Proteomes" id="UP000479114"/>
    </source>
</evidence>
<dbReference type="RefSeq" id="WP_162643788.1">
    <property type="nucleotide sequence ID" value="NZ_CP048286.1"/>
</dbReference>
<reference evidence="2 3" key="1">
    <citation type="submission" date="2020-02" db="EMBL/GenBank/DDBJ databases">
        <title>Paenibacillus sp. nov., isolated from rhizosphere soil of tomato.</title>
        <authorList>
            <person name="Weon H.-Y."/>
            <person name="Lee S.A."/>
        </authorList>
    </citation>
    <scope>NUCLEOTIDE SEQUENCE [LARGE SCALE GENOMIC DNA]</scope>
    <source>
        <strain evidence="2 3">14171R-81</strain>
    </source>
</reference>
<dbReference type="Proteomes" id="UP000479114">
    <property type="component" value="Chromosome"/>
</dbReference>
<gene>
    <name evidence="2" type="ORF">GZH47_25320</name>
</gene>
<name>A0A6C0P5G7_9BACL</name>
<evidence type="ECO:0000256" key="1">
    <source>
        <dbReference type="SAM" id="Phobius"/>
    </source>
</evidence>
<keyword evidence="1" id="KW-1133">Transmembrane helix</keyword>
<evidence type="ECO:0000313" key="2">
    <source>
        <dbReference type="EMBL" id="QHW33790.1"/>
    </source>
</evidence>
<accession>A0A6C0P5G7</accession>
<keyword evidence="3" id="KW-1185">Reference proteome</keyword>
<keyword evidence="1" id="KW-0812">Transmembrane</keyword>
<organism evidence="2 3">
    <name type="scientific">Paenibacillus rhizovicinus</name>
    <dbReference type="NCBI Taxonomy" id="2704463"/>
    <lineage>
        <taxon>Bacteria</taxon>
        <taxon>Bacillati</taxon>
        <taxon>Bacillota</taxon>
        <taxon>Bacilli</taxon>
        <taxon>Bacillales</taxon>
        <taxon>Paenibacillaceae</taxon>
        <taxon>Paenibacillus</taxon>
    </lineage>
</organism>
<dbReference type="AlphaFoldDB" id="A0A6C0P5G7"/>
<dbReference type="KEGG" id="prz:GZH47_25320"/>
<keyword evidence="1" id="KW-0472">Membrane</keyword>
<dbReference type="EMBL" id="CP048286">
    <property type="protein sequence ID" value="QHW33790.1"/>
    <property type="molecule type" value="Genomic_DNA"/>
</dbReference>
<feature type="transmembrane region" description="Helical" evidence="1">
    <location>
        <begin position="7"/>
        <end position="27"/>
    </location>
</feature>
<proteinExistence type="predicted"/>
<protein>
    <submittedName>
        <fullName evidence="2">Uncharacterized protein</fullName>
    </submittedName>
</protein>
<sequence>MTDKKLLYLFNVLLLAVILFLIVASVWHTSTPVTDFFLALLASHFIIDRLGSNK</sequence>